<evidence type="ECO:0000256" key="9">
    <source>
        <dbReference type="ARBA" id="ARBA00044613"/>
    </source>
</evidence>
<evidence type="ECO:0000259" key="15">
    <source>
        <dbReference type="Pfam" id="PF03727"/>
    </source>
</evidence>
<keyword evidence="7 12" id="KW-0067">ATP-binding</keyword>
<evidence type="ECO:0000256" key="2">
    <source>
        <dbReference type="ARBA" id="ARBA00005028"/>
    </source>
</evidence>
<keyword evidence="5 12" id="KW-0547">Nucleotide-binding</keyword>
<evidence type="ECO:0000256" key="5">
    <source>
        <dbReference type="ARBA" id="ARBA00022741"/>
    </source>
</evidence>
<evidence type="ECO:0000256" key="13">
    <source>
        <dbReference type="SAM" id="SignalP"/>
    </source>
</evidence>
<evidence type="ECO:0000256" key="3">
    <source>
        <dbReference type="ARBA" id="ARBA00009225"/>
    </source>
</evidence>
<dbReference type="AlphaFoldDB" id="A0AAQ3KT49"/>
<feature type="domain" description="Hexokinase C-terminal" evidence="15">
    <location>
        <begin position="239"/>
        <end position="472"/>
    </location>
</feature>
<dbReference type="GO" id="GO:0005524">
    <property type="term" value="F:ATP binding"/>
    <property type="evidence" value="ECO:0007669"/>
    <property type="project" value="UniProtKB-UniRule"/>
</dbReference>
<feature type="domain" description="Hexokinase N-terminal" evidence="14">
    <location>
        <begin position="33"/>
        <end position="232"/>
    </location>
</feature>
<organism evidence="16 17">
    <name type="scientific">Canna indica</name>
    <name type="common">Indian-shot</name>
    <dbReference type="NCBI Taxonomy" id="4628"/>
    <lineage>
        <taxon>Eukaryota</taxon>
        <taxon>Viridiplantae</taxon>
        <taxon>Streptophyta</taxon>
        <taxon>Embryophyta</taxon>
        <taxon>Tracheophyta</taxon>
        <taxon>Spermatophyta</taxon>
        <taxon>Magnoliopsida</taxon>
        <taxon>Liliopsida</taxon>
        <taxon>Zingiberales</taxon>
        <taxon>Cannaceae</taxon>
        <taxon>Canna</taxon>
    </lineage>
</organism>
<evidence type="ECO:0000256" key="6">
    <source>
        <dbReference type="ARBA" id="ARBA00022777"/>
    </source>
</evidence>
<dbReference type="InterPro" id="IPR022672">
    <property type="entry name" value="Hexokinase_N"/>
</dbReference>
<proteinExistence type="inferred from homology"/>
<evidence type="ECO:0000256" key="11">
    <source>
        <dbReference type="ARBA" id="ARBA00048160"/>
    </source>
</evidence>
<dbReference type="Proteomes" id="UP001327560">
    <property type="component" value="Chromosome 7"/>
</dbReference>
<dbReference type="GO" id="GO:0006096">
    <property type="term" value="P:glycolytic process"/>
    <property type="evidence" value="ECO:0007669"/>
    <property type="project" value="UniProtKB-KW"/>
</dbReference>
<dbReference type="GO" id="GO:0005739">
    <property type="term" value="C:mitochondrion"/>
    <property type="evidence" value="ECO:0007669"/>
    <property type="project" value="TreeGrafter"/>
</dbReference>
<dbReference type="Pfam" id="PF03727">
    <property type="entry name" value="Hexokinase_2"/>
    <property type="match status" value="1"/>
</dbReference>
<evidence type="ECO:0000313" key="16">
    <source>
        <dbReference type="EMBL" id="WOL14140.1"/>
    </source>
</evidence>
<comment type="pathway">
    <text evidence="2">Carbohydrate metabolism; hexose metabolism.</text>
</comment>
<comment type="catalytic activity">
    <reaction evidence="10">
        <text>D-fructose + ATP = D-fructose 6-phosphate + ADP + H(+)</text>
        <dbReference type="Rhea" id="RHEA:16125"/>
        <dbReference type="ChEBI" id="CHEBI:15378"/>
        <dbReference type="ChEBI" id="CHEBI:30616"/>
        <dbReference type="ChEBI" id="CHEBI:37721"/>
        <dbReference type="ChEBI" id="CHEBI:61527"/>
        <dbReference type="ChEBI" id="CHEBI:456216"/>
        <dbReference type="EC" id="2.7.1.1"/>
    </reaction>
    <physiologicalReaction direction="left-to-right" evidence="10">
        <dbReference type="Rhea" id="RHEA:16126"/>
    </physiologicalReaction>
</comment>
<dbReference type="PROSITE" id="PS51748">
    <property type="entry name" value="HEXOKINASE_2"/>
    <property type="match status" value="1"/>
</dbReference>
<dbReference type="InterPro" id="IPR001312">
    <property type="entry name" value="Hexokinase"/>
</dbReference>
<dbReference type="CDD" id="cd24020">
    <property type="entry name" value="ASKHA_NBD_HK_plant"/>
    <property type="match status" value="1"/>
</dbReference>
<dbReference type="GO" id="GO:0006006">
    <property type="term" value="P:glucose metabolic process"/>
    <property type="evidence" value="ECO:0007669"/>
    <property type="project" value="TreeGrafter"/>
</dbReference>
<accession>A0AAQ3KT49</accession>
<dbReference type="GO" id="GO:0005536">
    <property type="term" value="F:D-glucose binding"/>
    <property type="evidence" value="ECO:0007669"/>
    <property type="project" value="InterPro"/>
</dbReference>
<comment type="catalytic activity">
    <reaction evidence="11">
        <text>D-glucose + ATP = D-glucose 6-phosphate + ADP + H(+)</text>
        <dbReference type="Rhea" id="RHEA:17825"/>
        <dbReference type="ChEBI" id="CHEBI:4167"/>
        <dbReference type="ChEBI" id="CHEBI:15378"/>
        <dbReference type="ChEBI" id="CHEBI:30616"/>
        <dbReference type="ChEBI" id="CHEBI:61548"/>
        <dbReference type="ChEBI" id="CHEBI:456216"/>
        <dbReference type="EC" id="2.7.1.1"/>
    </reaction>
    <physiologicalReaction direction="left-to-right" evidence="11">
        <dbReference type="Rhea" id="RHEA:17826"/>
    </physiologicalReaction>
</comment>
<evidence type="ECO:0000256" key="10">
    <source>
        <dbReference type="ARBA" id="ARBA00047905"/>
    </source>
</evidence>
<dbReference type="Gene3D" id="3.30.420.40">
    <property type="match status" value="1"/>
</dbReference>
<comment type="similarity">
    <text evidence="3 12">Belongs to the hexokinase family.</text>
</comment>
<reference evidence="16 17" key="1">
    <citation type="submission" date="2023-10" db="EMBL/GenBank/DDBJ databases">
        <title>Chromosome-scale genome assembly provides insights into flower coloration mechanisms of Canna indica.</title>
        <authorList>
            <person name="Li C."/>
        </authorList>
    </citation>
    <scope>NUCLEOTIDE SEQUENCE [LARGE SCALE GENOMIC DNA]</scope>
    <source>
        <tissue evidence="16">Flower</tissue>
    </source>
</reference>
<dbReference type="SUPFAM" id="SSF53067">
    <property type="entry name" value="Actin-like ATPase domain"/>
    <property type="match status" value="2"/>
</dbReference>
<feature type="chain" id="PRO_5043052676" description="Phosphotransferase" evidence="13">
    <location>
        <begin position="20"/>
        <end position="478"/>
    </location>
</feature>
<dbReference type="GO" id="GO:0008865">
    <property type="term" value="F:fructokinase activity"/>
    <property type="evidence" value="ECO:0007669"/>
    <property type="project" value="TreeGrafter"/>
</dbReference>
<evidence type="ECO:0000256" key="7">
    <source>
        <dbReference type="ARBA" id="ARBA00022840"/>
    </source>
</evidence>
<evidence type="ECO:0000256" key="1">
    <source>
        <dbReference type="ARBA" id="ARBA00004888"/>
    </source>
</evidence>
<dbReference type="GO" id="GO:0005829">
    <property type="term" value="C:cytosol"/>
    <property type="evidence" value="ECO:0007669"/>
    <property type="project" value="TreeGrafter"/>
</dbReference>
<gene>
    <name evidence="16" type="ORF">Cni_G22920</name>
</gene>
<dbReference type="EC" id="2.7.1.-" evidence="12"/>
<dbReference type="FunFam" id="3.30.420.40:FF:000034">
    <property type="entry name" value="Phosphotransferase"/>
    <property type="match status" value="1"/>
</dbReference>
<dbReference type="PANTHER" id="PTHR19443">
    <property type="entry name" value="HEXOKINASE"/>
    <property type="match status" value="1"/>
</dbReference>
<evidence type="ECO:0000313" key="17">
    <source>
        <dbReference type="Proteomes" id="UP001327560"/>
    </source>
</evidence>
<dbReference type="PROSITE" id="PS00378">
    <property type="entry name" value="HEXOKINASE_1"/>
    <property type="match status" value="1"/>
</dbReference>
<dbReference type="EMBL" id="CP136896">
    <property type="protein sequence ID" value="WOL14140.1"/>
    <property type="molecule type" value="Genomic_DNA"/>
</dbReference>
<keyword evidence="8 12" id="KW-0324">Glycolysis</keyword>
<dbReference type="InterPro" id="IPR043129">
    <property type="entry name" value="ATPase_NBD"/>
</dbReference>
<protein>
    <recommendedName>
        <fullName evidence="12">Phosphotransferase</fullName>
        <ecNumber evidence="12">2.7.1.-</ecNumber>
    </recommendedName>
</protein>
<dbReference type="PRINTS" id="PR00475">
    <property type="entry name" value="HEXOKINASE"/>
</dbReference>
<evidence type="ECO:0000256" key="4">
    <source>
        <dbReference type="ARBA" id="ARBA00022679"/>
    </source>
</evidence>
<evidence type="ECO:0000256" key="8">
    <source>
        <dbReference type="ARBA" id="ARBA00023152"/>
    </source>
</evidence>
<evidence type="ECO:0000259" key="14">
    <source>
        <dbReference type="Pfam" id="PF00349"/>
    </source>
</evidence>
<comment type="pathway">
    <text evidence="1">Carbohydrate degradation; glycolysis; D-glyceraldehyde 3-phosphate and glycerone phosphate from D-glucose: step 1/4.</text>
</comment>
<dbReference type="Gene3D" id="3.40.367.20">
    <property type="match status" value="1"/>
</dbReference>
<name>A0AAQ3KT49_9LILI</name>
<keyword evidence="13" id="KW-0732">Signal</keyword>
<comment type="catalytic activity">
    <reaction evidence="9">
        <text>a D-hexose + ATP = a D-hexose 6-phosphate + ADP + H(+)</text>
        <dbReference type="Rhea" id="RHEA:22740"/>
        <dbReference type="ChEBI" id="CHEBI:4194"/>
        <dbReference type="ChEBI" id="CHEBI:15378"/>
        <dbReference type="ChEBI" id="CHEBI:30616"/>
        <dbReference type="ChEBI" id="CHEBI:229467"/>
        <dbReference type="ChEBI" id="CHEBI:456216"/>
        <dbReference type="EC" id="2.7.1.1"/>
    </reaction>
    <physiologicalReaction direction="left-to-right" evidence="9">
        <dbReference type="Rhea" id="RHEA:22741"/>
    </physiologicalReaction>
</comment>
<sequence length="478" mass="52006">MTAAWAVVVCAAAVVAAEAARRMRRWARAEEIVKQLEEACATPVERLRLVAEAMAAEMRAGLAVEGGSRVRMLPSFVDKLPTGDEEGLFYGLDLGGTNFRVLRVQLGGRGRRVTAQENKQVAIPPSLMFGKSDELFDFIAKELANFVASEGNDFEMQEGRQRELGFTFSFPIKQSSVSAGTLVKWTKGFNIDETVGRDVSVELTKAMERQHLDMRIAALVNDSVGTLAGGRYYEEDVSLGVILGTGTNAAYAESSDAMPKWHGLLPTSEEMVVNMEWGNFKSCHLPITEYDQGLDCESINPGEQACMYLGELVRRVLLKLAEEAYLFGNIVPPKLKEPFILITPDIAAMHRDTTSDLAVVANKLKKIFEIEGVALEIRKNVIKICDAITGRAARLAAAGIVGVLLKQGRLGSKKQHQKAVVAVDGGLFERYTAFNKCVEMTVKELLGEEASRSIVVKLANDGSGIGAALLAASHSQYS</sequence>
<keyword evidence="17" id="KW-1185">Reference proteome</keyword>
<keyword evidence="4 12" id="KW-0808">Transferase</keyword>
<evidence type="ECO:0000256" key="12">
    <source>
        <dbReference type="RuleBase" id="RU362007"/>
    </source>
</evidence>
<dbReference type="PANTHER" id="PTHR19443:SF16">
    <property type="entry name" value="HEXOKINASE TYPE 1-RELATED"/>
    <property type="match status" value="1"/>
</dbReference>
<dbReference type="InterPro" id="IPR019807">
    <property type="entry name" value="Hexokinase_BS"/>
</dbReference>
<feature type="signal peptide" evidence="13">
    <location>
        <begin position="1"/>
        <end position="19"/>
    </location>
</feature>
<dbReference type="Pfam" id="PF00349">
    <property type="entry name" value="Hexokinase_1"/>
    <property type="match status" value="1"/>
</dbReference>
<dbReference type="InterPro" id="IPR022673">
    <property type="entry name" value="Hexokinase_C"/>
</dbReference>
<dbReference type="GO" id="GO:0004340">
    <property type="term" value="F:glucokinase activity"/>
    <property type="evidence" value="ECO:0007669"/>
    <property type="project" value="TreeGrafter"/>
</dbReference>
<keyword evidence="6 12" id="KW-0418">Kinase</keyword>
<dbReference type="GO" id="GO:0001678">
    <property type="term" value="P:intracellular glucose homeostasis"/>
    <property type="evidence" value="ECO:0007669"/>
    <property type="project" value="InterPro"/>
</dbReference>